<comment type="caution">
    <text evidence="2">The sequence shown here is derived from an EMBL/GenBank/DDBJ whole genome shotgun (WGS) entry which is preliminary data.</text>
</comment>
<evidence type="ECO:0000313" key="2">
    <source>
        <dbReference type="EMBL" id="GGN18704.1"/>
    </source>
</evidence>
<evidence type="ECO:0000256" key="1">
    <source>
        <dbReference type="SAM" id="MobiDB-lite"/>
    </source>
</evidence>
<gene>
    <name evidence="2" type="ORF">GCM10009021_19690</name>
</gene>
<feature type="region of interest" description="Disordered" evidence="1">
    <location>
        <begin position="89"/>
        <end position="109"/>
    </location>
</feature>
<dbReference type="EMBL" id="BMOQ01000005">
    <property type="protein sequence ID" value="GGN18704.1"/>
    <property type="molecule type" value="Genomic_DNA"/>
</dbReference>
<dbReference type="OrthoDB" id="285635at2157"/>
<organism evidence="2 3">
    <name type="scientific">Halarchaeum nitratireducens</name>
    <dbReference type="NCBI Taxonomy" id="489913"/>
    <lineage>
        <taxon>Archaea</taxon>
        <taxon>Methanobacteriati</taxon>
        <taxon>Methanobacteriota</taxon>
        <taxon>Stenosarchaea group</taxon>
        <taxon>Halobacteria</taxon>
        <taxon>Halobacteriales</taxon>
        <taxon>Halobacteriaceae</taxon>
    </lineage>
</organism>
<dbReference type="InterPro" id="IPR036388">
    <property type="entry name" value="WH-like_DNA-bd_sf"/>
</dbReference>
<feature type="compositionally biased region" description="Basic and acidic residues" evidence="1">
    <location>
        <begin position="98"/>
        <end position="109"/>
    </location>
</feature>
<dbReference type="AlphaFoldDB" id="A0A830GDW8"/>
<name>A0A830GDW8_9EURY</name>
<dbReference type="RefSeq" id="WP_188878700.1">
    <property type="nucleotide sequence ID" value="NZ_BMOQ01000005.1"/>
</dbReference>
<evidence type="ECO:0000313" key="3">
    <source>
        <dbReference type="Proteomes" id="UP000608850"/>
    </source>
</evidence>
<dbReference type="Proteomes" id="UP000608850">
    <property type="component" value="Unassembled WGS sequence"/>
</dbReference>
<dbReference type="InterPro" id="IPR036390">
    <property type="entry name" value="WH_DNA-bd_sf"/>
</dbReference>
<reference evidence="2 3" key="1">
    <citation type="journal article" date="2019" name="Int. J. Syst. Evol. Microbiol.">
        <title>The Global Catalogue of Microorganisms (GCM) 10K type strain sequencing project: providing services to taxonomists for standard genome sequencing and annotation.</title>
        <authorList>
            <consortium name="The Broad Institute Genomics Platform"/>
            <consortium name="The Broad Institute Genome Sequencing Center for Infectious Disease"/>
            <person name="Wu L."/>
            <person name="Ma J."/>
        </authorList>
    </citation>
    <scope>NUCLEOTIDE SEQUENCE [LARGE SCALE GENOMIC DNA]</scope>
    <source>
        <strain evidence="2 3">JCM 16331</strain>
    </source>
</reference>
<dbReference type="Gene3D" id="1.10.10.10">
    <property type="entry name" value="Winged helix-like DNA-binding domain superfamily/Winged helix DNA-binding domain"/>
    <property type="match status" value="1"/>
</dbReference>
<sequence length="109" mass="12446">MRYSGDWMSLVDDRILEYIHENESGSPKEIMEEGRLQYSRQHVARRCRKLAEKGLLKHLGNAVYMITNEGEAYLEGRLDTQNWVYINNGDGSATSGVEDSKSSSEEQES</sequence>
<evidence type="ECO:0008006" key="4">
    <source>
        <dbReference type="Google" id="ProtNLM"/>
    </source>
</evidence>
<protein>
    <recommendedName>
        <fullName evidence="4">Winged helix-turn-helix domain-containing protein</fullName>
    </recommendedName>
</protein>
<proteinExistence type="predicted"/>
<keyword evidence="3" id="KW-1185">Reference proteome</keyword>
<accession>A0A830GDW8</accession>
<dbReference type="SUPFAM" id="SSF46785">
    <property type="entry name" value="Winged helix' DNA-binding domain"/>
    <property type="match status" value="1"/>
</dbReference>